<dbReference type="RefSeq" id="WP_241275709.1">
    <property type="nucleotide sequence ID" value="NZ_JAKZGS010000013.1"/>
</dbReference>
<dbReference type="InterPro" id="IPR050640">
    <property type="entry name" value="Bact_2-comp_sensor_kinase"/>
</dbReference>
<dbReference type="InterPro" id="IPR013783">
    <property type="entry name" value="Ig-like_fold"/>
</dbReference>
<keyword evidence="1" id="KW-1133">Transmembrane helix</keyword>
<dbReference type="EMBL" id="JAKZGS010000013">
    <property type="protein sequence ID" value="MCH7399207.1"/>
    <property type="molecule type" value="Genomic_DNA"/>
</dbReference>
<dbReference type="InterPro" id="IPR015943">
    <property type="entry name" value="WD40/YVTN_repeat-like_dom_sf"/>
</dbReference>
<dbReference type="Gene3D" id="2.130.10.10">
    <property type="entry name" value="YVTN repeat-like/Quinoprotein amine dehydrogenase"/>
    <property type="match status" value="3"/>
</dbReference>
<dbReference type="GO" id="GO:0016301">
    <property type="term" value="F:kinase activity"/>
    <property type="evidence" value="ECO:0007669"/>
    <property type="project" value="UniProtKB-KW"/>
</dbReference>
<dbReference type="SUPFAM" id="SSF50998">
    <property type="entry name" value="Quinoprotein alcohol dehydrogenase-like"/>
    <property type="match status" value="1"/>
</dbReference>
<dbReference type="InterPro" id="IPR011047">
    <property type="entry name" value="Quinoprotein_ADH-like_sf"/>
</dbReference>
<dbReference type="Proteomes" id="UP001165488">
    <property type="component" value="Unassembled WGS sequence"/>
</dbReference>
<dbReference type="Pfam" id="PF06580">
    <property type="entry name" value="His_kinase"/>
    <property type="match status" value="1"/>
</dbReference>
<protein>
    <submittedName>
        <fullName evidence="3">Histidine kinase</fullName>
    </submittedName>
</protein>
<reference evidence="3" key="1">
    <citation type="submission" date="2022-03" db="EMBL/GenBank/DDBJ databases">
        <title>De novo assembled genomes of Belliella spp. (Cyclobacteriaceae) strains.</title>
        <authorList>
            <person name="Szabo A."/>
            <person name="Korponai K."/>
            <person name="Felfoldi T."/>
        </authorList>
    </citation>
    <scope>NUCLEOTIDE SEQUENCE</scope>
    <source>
        <strain evidence="3">DSM 107340</strain>
    </source>
</reference>
<proteinExistence type="predicted"/>
<keyword evidence="4" id="KW-1185">Reference proteome</keyword>
<dbReference type="InterPro" id="IPR011044">
    <property type="entry name" value="Quino_amine_DH_bsu"/>
</dbReference>
<evidence type="ECO:0000259" key="2">
    <source>
        <dbReference type="Pfam" id="PF06580"/>
    </source>
</evidence>
<comment type="caution">
    <text evidence="3">The sequence shown here is derived from an EMBL/GenBank/DDBJ whole genome shotgun (WGS) entry which is preliminary data.</text>
</comment>
<dbReference type="Gene3D" id="3.30.565.10">
    <property type="entry name" value="Histidine kinase-like ATPase, C-terminal domain"/>
    <property type="match status" value="1"/>
</dbReference>
<accession>A0ABS9URE5</accession>
<sequence>MSKKGFYLAIICLLLPFWSISQQFPLIHHTTLDGLANNAVRSLFIDSRGFLWVGTEHGVSLKENGNFQNFYTDDGLAHGSCWAITEDSKGQMWFGSYGGGITKFDGEKFTSFPLDNGLIDSRIRHFYPYQNKIFVGTENGISIIDIDTEKITSIENSVLNSPQSYVSGFFEHEGIIFYSTYGMGVYSFDPNEANPNINLVNEHSFIYAMKKIGGKVYSSNKGFVDEFLLDDFIAGEKPKNTFGKSIVWDYLSIDQKAIYMAAWGIYANNGGAYLYKDQQFENLSTTFDIDSKSINSIVYSADKEVIYLGSLDNGVYAVSINQDIIYHPFGDKEILDLSFENNQKAILHQDGFSIFTQESELIKIIERHNFKRVSENYVKSRKHQLPKHEDDFFELDFETGIDEILFYEMQSNDGNYWICSNIGIFELSEKGDFLNYLPIHSYKIGFTPDGKFIETNPYGGVRIYNDVSKMDYEYFSFEQNKNIPTTVSKVIRAKDKTYFSSVFEGLFHWNGSEFHSYKYTAELPLSKIKQMHITRDGKLVLATEFDAIYIAEDKGTFEIQDTIERSQIVGKTVLFLESYQDHILIGTEKGLNIYHNGNVRVLDDEQGLSHMLFKTAKVDNELLYIGTNSGYYVLDLPKILQAESVKFQLSISQVSINQKPIGEENFSWFVLKHDQLKLPSGENTLLLKFKPVGHKFPEKLLYRYRLLMEDEWSPYSSEPQIFLSYLPAGNYSIEVEVYDQFSGKNTVTTLLKLQILRPFYQNPWIIVLFMVSIFAISFVSYRARMKKLNDQKASEQKIQRQLAETELEALRSQMNPHFIFNAINSIQYYILTGDIDKANEFIGKFSILIRKTLKNSSKPYIKLSEEWTYLQTYIEIENERKGGHINWSVEIDPSIEIDKVSVPPMLIQPIIENVFIHAFSHNHPNPTLSIYLKAMDFDTLVCTVKDNGVGMQKVKKNPLHDSKGIDLVNRRVSLIKGKEKEYVTFSTTVDSGTKVEIEIPFR</sequence>
<organism evidence="3 4">
    <name type="scientific">Belliella calami</name>
    <dbReference type="NCBI Taxonomy" id="2923436"/>
    <lineage>
        <taxon>Bacteria</taxon>
        <taxon>Pseudomonadati</taxon>
        <taxon>Bacteroidota</taxon>
        <taxon>Cytophagia</taxon>
        <taxon>Cytophagales</taxon>
        <taxon>Cyclobacteriaceae</taxon>
        <taxon>Belliella</taxon>
    </lineage>
</organism>
<evidence type="ECO:0000313" key="4">
    <source>
        <dbReference type="Proteomes" id="UP001165488"/>
    </source>
</evidence>
<keyword evidence="1" id="KW-0472">Membrane</keyword>
<gene>
    <name evidence="3" type="ORF">MM236_14475</name>
</gene>
<dbReference type="SUPFAM" id="SSF55874">
    <property type="entry name" value="ATPase domain of HSP90 chaperone/DNA topoisomerase II/histidine kinase"/>
    <property type="match status" value="1"/>
</dbReference>
<dbReference type="PANTHER" id="PTHR34220:SF7">
    <property type="entry name" value="SENSOR HISTIDINE KINASE YPDA"/>
    <property type="match status" value="1"/>
</dbReference>
<name>A0ABS9URE5_9BACT</name>
<feature type="transmembrane region" description="Helical" evidence="1">
    <location>
        <begin position="764"/>
        <end position="783"/>
    </location>
</feature>
<dbReference type="Pfam" id="PF07494">
    <property type="entry name" value="Reg_prop"/>
    <property type="match status" value="2"/>
</dbReference>
<keyword evidence="1" id="KW-0812">Transmembrane</keyword>
<feature type="domain" description="Signal transduction histidine kinase internal region" evidence="2">
    <location>
        <begin position="806"/>
        <end position="882"/>
    </location>
</feature>
<dbReference type="InterPro" id="IPR010559">
    <property type="entry name" value="Sig_transdc_His_kin_internal"/>
</dbReference>
<keyword evidence="3" id="KW-0418">Kinase</keyword>
<keyword evidence="3" id="KW-0808">Transferase</keyword>
<dbReference type="InterPro" id="IPR011110">
    <property type="entry name" value="Reg_prop"/>
</dbReference>
<dbReference type="SUPFAM" id="SSF50969">
    <property type="entry name" value="YVTN repeat-like/Quinoprotein amine dehydrogenase"/>
    <property type="match status" value="1"/>
</dbReference>
<dbReference type="InterPro" id="IPR036890">
    <property type="entry name" value="HATPase_C_sf"/>
</dbReference>
<dbReference type="PANTHER" id="PTHR34220">
    <property type="entry name" value="SENSOR HISTIDINE KINASE YPDA"/>
    <property type="match status" value="1"/>
</dbReference>
<evidence type="ECO:0000256" key="1">
    <source>
        <dbReference type="SAM" id="Phobius"/>
    </source>
</evidence>
<dbReference type="Gene3D" id="2.60.40.10">
    <property type="entry name" value="Immunoglobulins"/>
    <property type="match status" value="1"/>
</dbReference>
<evidence type="ECO:0000313" key="3">
    <source>
        <dbReference type="EMBL" id="MCH7399207.1"/>
    </source>
</evidence>